<evidence type="ECO:0000259" key="21">
    <source>
        <dbReference type="PROSITE" id="PS50039"/>
    </source>
</evidence>
<feature type="compositionally biased region" description="Acidic residues" evidence="20">
    <location>
        <begin position="2066"/>
        <end position="2076"/>
    </location>
</feature>
<feature type="domain" description="CCHC-type" evidence="22">
    <location>
        <begin position="1725"/>
        <end position="1740"/>
    </location>
</feature>
<dbReference type="PROSITE" id="PS00658">
    <property type="entry name" value="FORK_HEAD_2"/>
    <property type="match status" value="1"/>
</dbReference>
<feature type="region of interest" description="Disordered" evidence="20">
    <location>
        <begin position="2379"/>
        <end position="2407"/>
    </location>
</feature>
<evidence type="ECO:0000256" key="3">
    <source>
        <dbReference type="ARBA" id="ARBA00004498"/>
    </source>
</evidence>
<keyword evidence="12" id="KW-0805">Transcription regulation</keyword>
<evidence type="ECO:0000256" key="8">
    <source>
        <dbReference type="ARBA" id="ARBA00022530"/>
    </source>
</evidence>
<sequence length="2407" mass="257473">AGGQVEAADDAQGGEQRHRQRAPRILALLSSVCQRLEAGEGEHGHRGAFEDAANAVGRKFGPVGCRAEDEAADGDAGQQQQLHGGDDGRGRPGGGDARGQQHQREGDPVRPGVQEAGGRQRHVGGGEVADGPASQGVQGAAEGLRHGGHGQQQVGEHRPADDEGWQLAHGDVGECVAAAGPGHQSGEFHVAEPGEEAGDGAECEAEHGCRAWGQFKKIMSQVDRQRLSGVSMELASARLFLRNRLRARLCMALQYMLVFFAPLRELQTHEAVWITAWNAAMSSGTQSKTMEPSPPASQPLSSSLSSLVRPAVAAASASKATAMPATAATSAATATAAASEAAAGFLHLNIDTAAFHGFSASLESSSHIFNGGLDSSSAGKRHEAEVGGGGALARPRLASADAAAGHLAALAKSLGQVGLAHVGRQVAHEHLQVVRSVPVLAALFVGWSAAGAASTVLLLLLCRRWCSSRLASRRWCLRLYRLRLAVACTASAAEQGGEVPLSAWRGRLRLLRHAGRSFFRRCGILGRRSGRLLGFRLLSGGLHLLHVDFSGIAVGGIASWLVPLVDALLAGGDHRAADAVGFGNVRHWWWRRRSSGGSDNGGGFAGLGNGGSPVADRAFNVGGSIGGVVGVGEDLVLHVELLRPDGRQQEGLHEAAHRAGIVAHLAAHLDEHAAGRGRQRVHHQDLCPAVGQAELLHPGRDVRLSDGRRLHSVSGQLAATVDEVRAGGIEAVQILRALVHAGVVDEYELATYAASLLKQIRLNHRLHFVDPADPIVHTNTVEGTWAYAKRKICNITELHVSPGVPHTCTHLASRTAMDSLCKPDPDFAAGSLDSDDMDDMIGLPHQLETQFSAESCVDFRPRSSTWHCSDRPAEQLGSVAPLTVHCPQSPFPSGLSGTPELGPSAESSARHSPFHHSAGSARSSLSPRPSDGQWQHLHASSASQKRRNAWGNQSYADLISQAIESSPHGRLTLSEIYDWMIKNISYFGNKGDTNSSAGWKNSVRHNLSLHSKFVRVQNEQTGKSSYWTIDYGVRDRASYRRRAATADVTKSPEMLKKRHAAVAAAAAAAAAATGRGNCRQASGSGTGQMSSSMSSDAASPSLMPAAVPMELQQPQPMPPQELQVADVLHQLVPQDRLLDPSQPIETLLIESLTDAVLESCCDGAATGVAGREAANSGCEAAGDPSLRNITTQLHLMTCRHELSNCLPDIQEGGEADGPSAMEEAPWLLEVVGSGASRHASKSYLFSHYGIHAHSLTDAVLESCCDGAATGVAGREAANSGCEAAGDPSLRNITTQLHLMTCRHELSNCLPDIQEGGEADGPSAMEEAPAPSIRATVSIVLFLLFRGQVPLGLCHRGLCVRCDPGCWPTACAFVRQWVGKQQDWGCVFLLVQSARRSWLVRLGTQHWCRDQDSIVLEAYDCAVVMGDEGVNRLVELMSASVRRALQQDINVAQNVQRPAKPPKYCIGDNFRLWLQRFNAYCEASQIVEDDRRPHLLSFLDLNTAFAAVENIQLEEGATYDDFTDALLERFQQHRTAEDFKLELESRVQKEGETYETYADVLLELARNAYPDEDMPVGIINSFARDRFKKGIRAPEHVKEYVMLQQPATLTDAVRCVRRKEAAGRAAKPTGSEQAYRKIASTVGAVNTGGTSSDGLEELQQRIRDLEGQLKRLNQAPPPQQSAAPLSSGSAHSRGPGPGLQGGRGACVYGATPSHLAGQQQRQAGACFQCGNIGHLARECPSRSGMMQQPQSNPAARTGGPRRCYACNQPGHLAKNCRQQPVDTPSLMMHPTSVYVSCQIGGQVVSACVDSGAAVTIINEALLQRVRKTWTKSPPSIQPHKSTIHAANGSPINISAICQLPLMIGESELSMTALVSSSVSYELLMGADFLLKHNCRIDFQDGVLHLADASVPLRFHQRPATVCRILASERIVVPPGAEKIASGRFLMKGGRGRYTRSPGVIEESQDRKRAGSAVLARSLVMPTEDARVPVRLANFSEVPVTIRKGETVAWYHPLDPLQPIALATLSEAKDAAPTLEKPRQEESEAAEELLAAGMAIPTEYFEQVEISSESEDDTEDEQESRLQLIGKPSVGSEDEPVNTAVRNKLKRACLRGNASEIARLMAEIRQLYSARQAVAEVKRALLNGLKDLATKKIGRSKIVMSVDEYKSTSRAVREAAHSLEFRCVGVLLASVRRFRPFLVNKVFRRAPMAPGTGEPSRSSPAADADVLVLDAEEEDLDDLGEEATSGGMNSHVSGKWISGKMQTLRLPLIGLLLSCLSCLLWSGCALAAGSWWNLGHLSWRAAALGEAAPVADLCANVAGLSGSQTRLCRRHLALMPAVTDGLRLGIRECARQFSGRTWNCGGGGGGGDAAFTLGIAAEDRRSWRRQSEGKNQSAGEPRLSRPALCSELV</sequence>
<evidence type="ECO:0000256" key="20">
    <source>
        <dbReference type="SAM" id="MobiDB-lite"/>
    </source>
</evidence>
<keyword evidence="9" id="KW-0597">Phosphoprotein</keyword>
<dbReference type="GO" id="GO:0005634">
    <property type="term" value="C:nucleus"/>
    <property type="evidence" value="ECO:0007669"/>
    <property type="project" value="UniProtKB-SubCell"/>
</dbReference>
<keyword evidence="13 18" id="KW-0238">DNA-binding</keyword>
<dbReference type="Pfam" id="PF00098">
    <property type="entry name" value="zf-CCHC"/>
    <property type="match status" value="2"/>
</dbReference>
<feature type="compositionally biased region" description="Low complexity" evidence="20">
    <location>
        <begin position="1679"/>
        <end position="1693"/>
    </location>
</feature>
<dbReference type="Gene3D" id="2.40.70.10">
    <property type="entry name" value="Acid Proteases"/>
    <property type="match status" value="1"/>
</dbReference>
<evidence type="ECO:0000256" key="1">
    <source>
        <dbReference type="ARBA" id="ARBA00004123"/>
    </source>
</evidence>
<evidence type="ECO:0000259" key="22">
    <source>
        <dbReference type="PROSITE" id="PS50158"/>
    </source>
</evidence>
<dbReference type="Pfam" id="PF13975">
    <property type="entry name" value="gag-asp_proteas"/>
    <property type="match status" value="1"/>
</dbReference>
<dbReference type="InterPro" id="IPR036390">
    <property type="entry name" value="WH_DNA-bd_sf"/>
</dbReference>
<keyword evidence="8" id="KW-0272">Extracellular matrix</keyword>
<feature type="domain" description="Fork-head" evidence="21">
    <location>
        <begin position="950"/>
        <end position="1044"/>
    </location>
</feature>
<evidence type="ECO:0000256" key="12">
    <source>
        <dbReference type="ARBA" id="ARBA00023015"/>
    </source>
</evidence>
<dbReference type="InterPro" id="IPR001878">
    <property type="entry name" value="Znf_CCHC"/>
</dbReference>
<dbReference type="Proteomes" id="UP000095280">
    <property type="component" value="Unplaced"/>
</dbReference>
<dbReference type="PANTHER" id="PTHR45767">
    <property type="entry name" value="FORKHEAD BOX PROTEIN O"/>
    <property type="match status" value="1"/>
</dbReference>
<dbReference type="SUPFAM" id="SSF57756">
    <property type="entry name" value="Retrovirus zinc finger-like domains"/>
    <property type="match status" value="1"/>
</dbReference>
<evidence type="ECO:0000256" key="17">
    <source>
        <dbReference type="PROSITE-ProRule" id="PRU00047"/>
    </source>
</evidence>
<feature type="region of interest" description="Disordered" evidence="20">
    <location>
        <begin position="1074"/>
        <end position="1100"/>
    </location>
</feature>
<reference evidence="24" key="1">
    <citation type="submission" date="2016-11" db="UniProtKB">
        <authorList>
            <consortium name="WormBaseParasite"/>
        </authorList>
    </citation>
    <scope>IDENTIFICATION</scope>
</reference>
<accession>A0A1I8HG03</accession>
<evidence type="ECO:0000256" key="15">
    <source>
        <dbReference type="ARBA" id="ARBA00023163"/>
    </source>
</evidence>
<dbReference type="SUPFAM" id="SSF46785">
    <property type="entry name" value="Winged helix' DNA-binding domain"/>
    <property type="match status" value="1"/>
</dbReference>
<dbReference type="Gene3D" id="1.10.10.10">
    <property type="entry name" value="Winged helix-like DNA-binding domain superfamily/Winged helix DNA-binding domain"/>
    <property type="match status" value="1"/>
</dbReference>
<feature type="region of interest" description="Disordered" evidence="20">
    <location>
        <begin position="2063"/>
        <end position="2096"/>
    </location>
</feature>
<dbReference type="SMART" id="SM00339">
    <property type="entry name" value="FH"/>
    <property type="match status" value="1"/>
</dbReference>
<dbReference type="Gene3D" id="4.10.60.10">
    <property type="entry name" value="Zinc finger, CCHC-type"/>
    <property type="match status" value="1"/>
</dbReference>
<feature type="region of interest" description="Disordered" evidence="20">
    <location>
        <begin position="1740"/>
        <end position="1759"/>
    </location>
</feature>
<dbReference type="GO" id="GO:0016055">
    <property type="term" value="P:Wnt signaling pathway"/>
    <property type="evidence" value="ECO:0007669"/>
    <property type="project" value="UniProtKB-KW"/>
</dbReference>
<comment type="function">
    <text evidence="19">Ligand for members of the frizzled family of seven transmembrane receptors.</text>
</comment>
<keyword evidence="11 19" id="KW-0879">Wnt signaling pathway</keyword>
<feature type="compositionally biased region" description="Low complexity" evidence="20">
    <location>
        <begin position="1081"/>
        <end position="1100"/>
    </location>
</feature>
<keyword evidence="17" id="KW-0862">Zinc</keyword>
<dbReference type="Pfam" id="PF00110">
    <property type="entry name" value="wnt"/>
    <property type="match status" value="1"/>
</dbReference>
<evidence type="ECO:0000256" key="4">
    <source>
        <dbReference type="ARBA" id="ARBA00005683"/>
    </source>
</evidence>
<keyword evidence="23" id="KW-1185">Reference proteome</keyword>
<dbReference type="PANTHER" id="PTHR45767:SF2">
    <property type="entry name" value="FORKHEAD BOX PROTEIN O"/>
    <property type="match status" value="1"/>
</dbReference>
<feature type="region of interest" description="Disordered" evidence="20">
    <location>
        <begin position="65"/>
        <end position="161"/>
    </location>
</feature>
<feature type="domain" description="CCHC-type" evidence="22">
    <location>
        <begin position="1760"/>
        <end position="1777"/>
    </location>
</feature>
<keyword evidence="15" id="KW-0804">Transcription</keyword>
<evidence type="ECO:0000256" key="7">
    <source>
        <dbReference type="ARBA" id="ARBA00022525"/>
    </source>
</evidence>
<evidence type="ECO:0000313" key="24">
    <source>
        <dbReference type="WBParaSite" id="maker-uti_cns_0005908-snap-gene-0.6-mRNA-1"/>
    </source>
</evidence>
<dbReference type="InterPro" id="IPR005817">
    <property type="entry name" value="Wnt"/>
</dbReference>
<dbReference type="GO" id="GO:0008270">
    <property type="term" value="F:zinc ion binding"/>
    <property type="evidence" value="ECO:0007669"/>
    <property type="project" value="UniProtKB-KW"/>
</dbReference>
<keyword evidence="16 18" id="KW-0539">Nucleus</keyword>
<comment type="subcellular location">
    <subcellularLocation>
        <location evidence="2">Cytoplasm</location>
    </subcellularLocation>
    <subcellularLocation>
        <location evidence="1 18">Nucleus</location>
    </subcellularLocation>
    <subcellularLocation>
        <location evidence="3 19">Secreted</location>
        <location evidence="3 19">Extracellular space</location>
        <location evidence="3 19">Extracellular matrix</location>
    </subcellularLocation>
</comment>
<evidence type="ECO:0000256" key="9">
    <source>
        <dbReference type="ARBA" id="ARBA00022553"/>
    </source>
</evidence>
<keyword evidence="6" id="KW-0963">Cytoplasm</keyword>
<keyword evidence="5 19" id="KW-0217">Developmental protein</keyword>
<feature type="region of interest" description="Disordered" evidence="20">
    <location>
        <begin position="890"/>
        <end position="946"/>
    </location>
</feature>
<dbReference type="GO" id="GO:0000978">
    <property type="term" value="F:RNA polymerase II cis-regulatory region sequence-specific DNA binding"/>
    <property type="evidence" value="ECO:0007669"/>
    <property type="project" value="TreeGrafter"/>
</dbReference>
<organism evidence="23 24">
    <name type="scientific">Macrostomum lignano</name>
    <dbReference type="NCBI Taxonomy" id="282301"/>
    <lineage>
        <taxon>Eukaryota</taxon>
        <taxon>Metazoa</taxon>
        <taxon>Spiralia</taxon>
        <taxon>Lophotrochozoa</taxon>
        <taxon>Platyhelminthes</taxon>
        <taxon>Rhabditophora</taxon>
        <taxon>Macrostomorpha</taxon>
        <taxon>Macrostomida</taxon>
        <taxon>Macrostomidae</taxon>
        <taxon>Macrostomum</taxon>
    </lineage>
</organism>
<dbReference type="GO" id="GO:0005576">
    <property type="term" value="C:extracellular region"/>
    <property type="evidence" value="ECO:0007669"/>
    <property type="project" value="InterPro"/>
</dbReference>
<evidence type="ECO:0000256" key="6">
    <source>
        <dbReference type="ARBA" id="ARBA00022490"/>
    </source>
</evidence>
<dbReference type="PROSITE" id="PS50158">
    <property type="entry name" value="ZF_CCHC"/>
    <property type="match status" value="2"/>
</dbReference>
<evidence type="ECO:0000256" key="19">
    <source>
        <dbReference type="RuleBase" id="RU003500"/>
    </source>
</evidence>
<protein>
    <recommendedName>
        <fullName evidence="19">Protein Wnt</fullName>
    </recommendedName>
</protein>
<evidence type="ECO:0000313" key="23">
    <source>
        <dbReference type="Proteomes" id="UP000095280"/>
    </source>
</evidence>
<evidence type="ECO:0000256" key="5">
    <source>
        <dbReference type="ARBA" id="ARBA00022473"/>
    </source>
</evidence>
<comment type="similarity">
    <text evidence="4 19">Belongs to the Wnt family.</text>
</comment>
<dbReference type="CDD" id="cd20032">
    <property type="entry name" value="FH_FOXO"/>
    <property type="match status" value="1"/>
</dbReference>
<dbReference type="CDD" id="cd00303">
    <property type="entry name" value="retropepsin_like"/>
    <property type="match status" value="1"/>
</dbReference>
<dbReference type="PRINTS" id="PR00053">
    <property type="entry name" value="FORKHEAD"/>
</dbReference>
<evidence type="ECO:0000256" key="16">
    <source>
        <dbReference type="ARBA" id="ARBA00023242"/>
    </source>
</evidence>
<evidence type="ECO:0000256" key="13">
    <source>
        <dbReference type="ARBA" id="ARBA00023125"/>
    </source>
</evidence>
<dbReference type="SUPFAM" id="SSF50630">
    <property type="entry name" value="Acid proteases"/>
    <property type="match status" value="1"/>
</dbReference>
<feature type="DNA-binding region" description="Fork-head" evidence="18">
    <location>
        <begin position="950"/>
        <end position="1044"/>
    </location>
</feature>
<keyword evidence="10" id="KW-0341">Growth regulation</keyword>
<keyword evidence="17" id="KW-0479">Metal-binding</keyword>
<keyword evidence="14" id="KW-1015">Disulfide bond</keyword>
<dbReference type="InterPro" id="IPR021109">
    <property type="entry name" value="Peptidase_aspartic_dom_sf"/>
</dbReference>
<feature type="region of interest" description="Disordered" evidence="20">
    <location>
        <begin position="1672"/>
        <end position="1699"/>
    </location>
</feature>
<evidence type="ECO:0000256" key="11">
    <source>
        <dbReference type="ARBA" id="ARBA00022687"/>
    </source>
</evidence>
<evidence type="ECO:0000256" key="2">
    <source>
        <dbReference type="ARBA" id="ARBA00004496"/>
    </source>
</evidence>
<keyword evidence="17" id="KW-0863">Zinc-finger</keyword>
<evidence type="ECO:0000256" key="18">
    <source>
        <dbReference type="PROSITE-ProRule" id="PRU00089"/>
    </source>
</evidence>
<dbReference type="GO" id="GO:0005737">
    <property type="term" value="C:cytoplasm"/>
    <property type="evidence" value="ECO:0007669"/>
    <property type="project" value="UniProtKB-SubCell"/>
</dbReference>
<dbReference type="WBParaSite" id="maker-uti_cns_0005908-snap-gene-0.6-mRNA-1">
    <property type="protein sequence ID" value="maker-uti_cns_0005908-snap-gene-0.6-mRNA-1"/>
    <property type="gene ID" value="maker-uti_cns_0005908-snap-gene-0.6"/>
</dbReference>
<dbReference type="Pfam" id="PF00250">
    <property type="entry name" value="Forkhead"/>
    <property type="match status" value="1"/>
</dbReference>
<dbReference type="InterPro" id="IPR036388">
    <property type="entry name" value="WH-like_DNA-bd_sf"/>
</dbReference>
<dbReference type="SMART" id="SM00343">
    <property type="entry name" value="ZnF_C2HC"/>
    <property type="match status" value="2"/>
</dbReference>
<proteinExistence type="inferred from homology"/>
<feature type="compositionally biased region" description="Low complexity" evidence="20">
    <location>
        <begin position="74"/>
        <end position="83"/>
    </location>
</feature>
<feature type="compositionally biased region" description="Polar residues" evidence="20">
    <location>
        <begin position="1743"/>
        <end position="1753"/>
    </location>
</feature>
<feature type="region of interest" description="Disordered" evidence="20">
    <location>
        <begin position="1"/>
        <end position="22"/>
    </location>
</feature>
<dbReference type="GO" id="GO:0005102">
    <property type="term" value="F:signaling receptor binding"/>
    <property type="evidence" value="ECO:0007669"/>
    <property type="project" value="InterPro"/>
</dbReference>
<dbReference type="InterPro" id="IPR001766">
    <property type="entry name" value="Fork_head_dom"/>
</dbReference>
<evidence type="ECO:0000256" key="10">
    <source>
        <dbReference type="ARBA" id="ARBA00022604"/>
    </source>
</evidence>
<evidence type="ECO:0000256" key="14">
    <source>
        <dbReference type="ARBA" id="ARBA00023157"/>
    </source>
</evidence>
<dbReference type="PROSITE" id="PS50039">
    <property type="entry name" value="FORK_HEAD_3"/>
    <property type="match status" value="1"/>
</dbReference>
<dbReference type="GO" id="GO:0000981">
    <property type="term" value="F:DNA-binding transcription factor activity, RNA polymerase II-specific"/>
    <property type="evidence" value="ECO:0007669"/>
    <property type="project" value="TreeGrafter"/>
</dbReference>
<keyword evidence="7" id="KW-0964">Secreted</keyword>
<dbReference type="InterPro" id="IPR036875">
    <property type="entry name" value="Znf_CCHC_sf"/>
</dbReference>
<name>A0A1I8HG03_9PLAT</name>
<dbReference type="InterPro" id="IPR030456">
    <property type="entry name" value="TF_fork_head_CS_2"/>
</dbReference>